<feature type="chain" id="PRO_5002204621" evidence="1">
    <location>
        <begin position="23"/>
        <end position="70"/>
    </location>
</feature>
<evidence type="ECO:0000313" key="2">
    <source>
        <dbReference type="EMBL" id="KIJ43154.1"/>
    </source>
</evidence>
<reference evidence="2 3" key="1">
    <citation type="submission" date="2014-06" db="EMBL/GenBank/DDBJ databases">
        <title>Evolutionary Origins and Diversification of the Mycorrhizal Mutualists.</title>
        <authorList>
            <consortium name="DOE Joint Genome Institute"/>
            <consortium name="Mycorrhizal Genomics Consortium"/>
            <person name="Kohler A."/>
            <person name="Kuo A."/>
            <person name="Nagy L.G."/>
            <person name="Floudas D."/>
            <person name="Copeland A."/>
            <person name="Barry K.W."/>
            <person name="Cichocki N."/>
            <person name="Veneault-Fourrey C."/>
            <person name="LaButti K."/>
            <person name="Lindquist E.A."/>
            <person name="Lipzen A."/>
            <person name="Lundell T."/>
            <person name="Morin E."/>
            <person name="Murat C."/>
            <person name="Riley R."/>
            <person name="Ohm R."/>
            <person name="Sun H."/>
            <person name="Tunlid A."/>
            <person name="Henrissat B."/>
            <person name="Grigoriev I.V."/>
            <person name="Hibbett D.S."/>
            <person name="Martin F."/>
        </authorList>
    </citation>
    <scope>NUCLEOTIDE SEQUENCE [LARGE SCALE GENOMIC DNA]</scope>
    <source>
        <strain evidence="2 3">SS14</strain>
    </source>
</reference>
<sequence length="70" mass="6899">MINMKTSLSLLSLLAGLPTLLANPGPSIPVADAAYFLAINSMGTMSATSAGGLGSVETLPAGPQPDPLSS</sequence>
<keyword evidence="1" id="KW-0732">Signal</keyword>
<dbReference type="HOGENOM" id="CLU_2759458_0_0_1"/>
<feature type="signal peptide" evidence="1">
    <location>
        <begin position="1"/>
        <end position="22"/>
    </location>
</feature>
<dbReference type="Proteomes" id="UP000054279">
    <property type="component" value="Unassembled WGS sequence"/>
</dbReference>
<keyword evidence="3" id="KW-1185">Reference proteome</keyword>
<evidence type="ECO:0000313" key="3">
    <source>
        <dbReference type="Proteomes" id="UP000054279"/>
    </source>
</evidence>
<gene>
    <name evidence="2" type="ORF">M422DRAFT_253659</name>
</gene>
<dbReference type="AlphaFoldDB" id="A0A0C9V808"/>
<organism evidence="2 3">
    <name type="scientific">Sphaerobolus stellatus (strain SS14)</name>
    <dbReference type="NCBI Taxonomy" id="990650"/>
    <lineage>
        <taxon>Eukaryota</taxon>
        <taxon>Fungi</taxon>
        <taxon>Dikarya</taxon>
        <taxon>Basidiomycota</taxon>
        <taxon>Agaricomycotina</taxon>
        <taxon>Agaricomycetes</taxon>
        <taxon>Phallomycetidae</taxon>
        <taxon>Geastrales</taxon>
        <taxon>Sphaerobolaceae</taxon>
        <taxon>Sphaerobolus</taxon>
    </lineage>
</organism>
<proteinExistence type="predicted"/>
<accession>A0A0C9V808</accession>
<protein>
    <submittedName>
        <fullName evidence="2">Uncharacterized protein</fullName>
    </submittedName>
</protein>
<name>A0A0C9V808_SPHS4</name>
<dbReference type="EMBL" id="KN837125">
    <property type="protein sequence ID" value="KIJ43154.1"/>
    <property type="molecule type" value="Genomic_DNA"/>
</dbReference>
<evidence type="ECO:0000256" key="1">
    <source>
        <dbReference type="SAM" id="SignalP"/>
    </source>
</evidence>